<dbReference type="STRING" id="665118.SAMN02983003_1869"/>
<dbReference type="EMBL" id="FPKU01000002">
    <property type="protein sequence ID" value="SFZ84190.1"/>
    <property type="molecule type" value="Genomic_DNA"/>
</dbReference>
<name>A0A1K2HXS2_9HYPH</name>
<dbReference type="SUPFAM" id="SSF51206">
    <property type="entry name" value="cAMP-binding domain-like"/>
    <property type="match status" value="1"/>
</dbReference>
<keyword evidence="3" id="KW-1185">Reference proteome</keyword>
<dbReference type="PROSITE" id="PS50042">
    <property type="entry name" value="CNMP_BINDING_3"/>
    <property type="match status" value="1"/>
</dbReference>
<dbReference type="PANTHER" id="PTHR24567:SF68">
    <property type="entry name" value="DNA-BINDING TRANSCRIPTIONAL DUAL REGULATOR CRP"/>
    <property type="match status" value="1"/>
</dbReference>
<dbReference type="CDD" id="cd00038">
    <property type="entry name" value="CAP_ED"/>
    <property type="match status" value="1"/>
</dbReference>
<proteinExistence type="predicted"/>
<dbReference type="RefSeq" id="WP_072341883.1">
    <property type="nucleotide sequence ID" value="NZ_FPKU01000002.1"/>
</dbReference>
<reference evidence="2 3" key="1">
    <citation type="submission" date="2016-11" db="EMBL/GenBank/DDBJ databases">
        <authorList>
            <person name="Jaros S."/>
            <person name="Januszkiewicz K."/>
            <person name="Wedrychowicz H."/>
        </authorList>
    </citation>
    <scope>NUCLEOTIDE SEQUENCE [LARGE SCALE GENOMIC DNA]</scope>
    <source>
        <strain evidence="2 3">ATCC 23634</strain>
    </source>
</reference>
<dbReference type="OrthoDB" id="192231at2"/>
<dbReference type="Pfam" id="PF00027">
    <property type="entry name" value="cNMP_binding"/>
    <property type="match status" value="1"/>
</dbReference>
<feature type="domain" description="Cyclic nucleotide-binding" evidence="1">
    <location>
        <begin position="14"/>
        <end position="83"/>
    </location>
</feature>
<dbReference type="InterPro" id="IPR014710">
    <property type="entry name" value="RmlC-like_jellyroll"/>
</dbReference>
<evidence type="ECO:0000259" key="1">
    <source>
        <dbReference type="PROSITE" id="PS50042"/>
    </source>
</evidence>
<dbReference type="Gene3D" id="2.60.120.10">
    <property type="entry name" value="Jelly Rolls"/>
    <property type="match status" value="1"/>
</dbReference>
<dbReference type="InterPro" id="IPR000595">
    <property type="entry name" value="cNMP-bd_dom"/>
</dbReference>
<protein>
    <submittedName>
        <fullName evidence="2">Cyclic nucleotide-binding domain-containing protein</fullName>
    </submittedName>
</protein>
<dbReference type="InterPro" id="IPR050397">
    <property type="entry name" value="Env_Response_Regulators"/>
</dbReference>
<evidence type="ECO:0000313" key="3">
    <source>
        <dbReference type="Proteomes" id="UP000183447"/>
    </source>
</evidence>
<dbReference type="Proteomes" id="UP000183447">
    <property type="component" value="Unassembled WGS sequence"/>
</dbReference>
<dbReference type="GO" id="GO:0005829">
    <property type="term" value="C:cytosol"/>
    <property type="evidence" value="ECO:0007669"/>
    <property type="project" value="TreeGrafter"/>
</dbReference>
<sequence>MAQDNAEWLQRDWLAPGMTLIEQGGRTGKLYVLRSGEVEVIRDGSFVLAIRTPGSIFGEMSVLLDIPHSATVKALTEVEVFVIANALAMLEANPGWLLQIARLLAQRVNTTTAMLAARDAEAAEAEAFVLPQTMIAHWSDPQV</sequence>
<dbReference type="GO" id="GO:0003700">
    <property type="term" value="F:DNA-binding transcription factor activity"/>
    <property type="evidence" value="ECO:0007669"/>
    <property type="project" value="TreeGrafter"/>
</dbReference>
<dbReference type="SMART" id="SM00100">
    <property type="entry name" value="cNMP"/>
    <property type="match status" value="1"/>
</dbReference>
<dbReference type="PANTHER" id="PTHR24567">
    <property type="entry name" value="CRP FAMILY TRANSCRIPTIONAL REGULATORY PROTEIN"/>
    <property type="match status" value="1"/>
</dbReference>
<gene>
    <name evidence="2" type="ORF">SAMN02983003_1869</name>
</gene>
<dbReference type="PRINTS" id="PR00103">
    <property type="entry name" value="CAMPKINASE"/>
</dbReference>
<dbReference type="AlphaFoldDB" id="A0A1K2HXS2"/>
<dbReference type="InterPro" id="IPR018490">
    <property type="entry name" value="cNMP-bd_dom_sf"/>
</dbReference>
<evidence type="ECO:0000313" key="2">
    <source>
        <dbReference type="EMBL" id="SFZ84190.1"/>
    </source>
</evidence>
<organism evidence="2 3">
    <name type="scientific">Devosia enhydra</name>
    <dbReference type="NCBI Taxonomy" id="665118"/>
    <lineage>
        <taxon>Bacteria</taxon>
        <taxon>Pseudomonadati</taxon>
        <taxon>Pseudomonadota</taxon>
        <taxon>Alphaproteobacteria</taxon>
        <taxon>Hyphomicrobiales</taxon>
        <taxon>Devosiaceae</taxon>
        <taxon>Devosia</taxon>
    </lineage>
</organism>
<accession>A0A1K2HXS2</accession>